<reference evidence="3 4" key="1">
    <citation type="submission" date="2019-10" db="EMBL/GenBank/DDBJ databases">
        <authorList>
            <person name="Karimi E."/>
        </authorList>
    </citation>
    <scope>NUCLEOTIDE SEQUENCE [LARGE SCALE GENOMIC DNA]</scope>
    <source>
        <strain evidence="3">Acinetobacter sp. 8BE</strain>
    </source>
</reference>
<evidence type="ECO:0000313" key="3">
    <source>
        <dbReference type="EMBL" id="VXA56547.1"/>
    </source>
</evidence>
<feature type="transmembrane region" description="Helical" evidence="2">
    <location>
        <begin position="17"/>
        <end position="37"/>
    </location>
</feature>
<organism evidence="3 4">
    <name type="scientific">Acinetobacter proteolyticus</name>
    <dbReference type="NCBI Taxonomy" id="1776741"/>
    <lineage>
        <taxon>Bacteria</taxon>
        <taxon>Pseudomonadati</taxon>
        <taxon>Pseudomonadota</taxon>
        <taxon>Gammaproteobacteria</taxon>
        <taxon>Moraxellales</taxon>
        <taxon>Moraxellaceae</taxon>
        <taxon>Acinetobacter</taxon>
    </lineage>
</organism>
<dbReference type="EMBL" id="CABWKZ010000023">
    <property type="protein sequence ID" value="VXA56547.1"/>
    <property type="molecule type" value="Genomic_DNA"/>
</dbReference>
<gene>
    <name evidence="3" type="ORF">ACI8B_30018</name>
</gene>
<keyword evidence="2" id="KW-0812">Transmembrane</keyword>
<accession>A0A653K6W5</accession>
<evidence type="ECO:0000256" key="1">
    <source>
        <dbReference type="SAM" id="MobiDB-lite"/>
    </source>
</evidence>
<dbReference type="Proteomes" id="UP000430404">
    <property type="component" value="Unassembled WGS sequence"/>
</dbReference>
<keyword evidence="2" id="KW-1133">Transmembrane helix</keyword>
<protein>
    <submittedName>
        <fullName evidence="3">Uncharacterized protein</fullName>
    </submittedName>
</protein>
<evidence type="ECO:0000313" key="4">
    <source>
        <dbReference type="Proteomes" id="UP000430404"/>
    </source>
</evidence>
<feature type="region of interest" description="Disordered" evidence="1">
    <location>
        <begin position="60"/>
        <end position="92"/>
    </location>
</feature>
<feature type="compositionally biased region" description="Polar residues" evidence="1">
    <location>
        <begin position="82"/>
        <end position="92"/>
    </location>
</feature>
<name>A0A653K6W5_9GAMM</name>
<sequence>MVNAAILVSKVQYTAHIALLVGIVQYIAHIFIFIVGMNEPFRDGIARCGTEYSSVSYRTSAQPARLGRSSRRQSPYHCCFGNRSSQYQSGQA</sequence>
<proteinExistence type="predicted"/>
<dbReference type="AlphaFoldDB" id="A0A653K6W5"/>
<keyword evidence="2" id="KW-0472">Membrane</keyword>
<evidence type="ECO:0000256" key="2">
    <source>
        <dbReference type="SAM" id="Phobius"/>
    </source>
</evidence>